<accession>A0ACC0CIL7</accession>
<dbReference type="Proteomes" id="UP001497680">
    <property type="component" value="Unassembled WGS sequence"/>
</dbReference>
<organism evidence="1 2">
    <name type="scientific">Hypoxylon rubiginosum</name>
    <dbReference type="NCBI Taxonomy" id="110542"/>
    <lineage>
        <taxon>Eukaryota</taxon>
        <taxon>Fungi</taxon>
        <taxon>Dikarya</taxon>
        <taxon>Ascomycota</taxon>
        <taxon>Pezizomycotina</taxon>
        <taxon>Sordariomycetes</taxon>
        <taxon>Xylariomycetidae</taxon>
        <taxon>Xylariales</taxon>
        <taxon>Hypoxylaceae</taxon>
        <taxon>Hypoxylon</taxon>
    </lineage>
</organism>
<protein>
    <submittedName>
        <fullName evidence="1">Uncharacterized protein</fullName>
    </submittedName>
</protein>
<proteinExistence type="predicted"/>
<keyword evidence="2" id="KW-1185">Reference proteome</keyword>
<reference evidence="1 2" key="1">
    <citation type="journal article" date="2022" name="New Phytol.">
        <title>Ecological generalism drives hyperdiversity of secondary metabolite gene clusters in xylarialean endophytes.</title>
        <authorList>
            <person name="Franco M.E.E."/>
            <person name="Wisecaver J.H."/>
            <person name="Arnold A.E."/>
            <person name="Ju Y.M."/>
            <person name="Slot J.C."/>
            <person name="Ahrendt S."/>
            <person name="Moore L.P."/>
            <person name="Eastman K.E."/>
            <person name="Scott K."/>
            <person name="Konkel Z."/>
            <person name="Mondo S.J."/>
            <person name="Kuo A."/>
            <person name="Hayes R.D."/>
            <person name="Haridas S."/>
            <person name="Andreopoulos B."/>
            <person name="Riley R."/>
            <person name="LaButti K."/>
            <person name="Pangilinan J."/>
            <person name="Lipzen A."/>
            <person name="Amirebrahimi M."/>
            <person name="Yan J."/>
            <person name="Adam C."/>
            <person name="Keymanesh K."/>
            <person name="Ng V."/>
            <person name="Louie K."/>
            <person name="Northen T."/>
            <person name="Drula E."/>
            <person name="Henrissat B."/>
            <person name="Hsieh H.M."/>
            <person name="Youens-Clark K."/>
            <person name="Lutzoni F."/>
            <person name="Miadlikowska J."/>
            <person name="Eastwood D.C."/>
            <person name="Hamelin R.C."/>
            <person name="Grigoriev I.V."/>
            <person name="U'Ren J.M."/>
        </authorList>
    </citation>
    <scope>NUCLEOTIDE SEQUENCE [LARGE SCALE GENOMIC DNA]</scope>
    <source>
        <strain evidence="1 2">ER1909</strain>
    </source>
</reference>
<dbReference type="EMBL" id="MU394471">
    <property type="protein sequence ID" value="KAI6080197.1"/>
    <property type="molecule type" value="Genomic_DNA"/>
</dbReference>
<comment type="caution">
    <text evidence="1">The sequence shown here is derived from an EMBL/GenBank/DDBJ whole genome shotgun (WGS) entry which is preliminary data.</text>
</comment>
<evidence type="ECO:0000313" key="2">
    <source>
        <dbReference type="Proteomes" id="UP001497680"/>
    </source>
</evidence>
<evidence type="ECO:0000313" key="1">
    <source>
        <dbReference type="EMBL" id="KAI6080197.1"/>
    </source>
</evidence>
<name>A0ACC0CIL7_9PEZI</name>
<sequence>MTDDKPYLPFNFHDSNTGCSREVSRWTLLFWIFCLAINASNQPTGRVLSLQYPHHAVLRLSPVLYMADAASVLVQWIAGAFKSGGSFRRSASCVLANRFVDADGLPNLDAIKGAKRHTRIRISSWIIGVLPQIIKLYSSGLNFFITFIGSLFFVSWVIFEIVLGFAADEKISNLRSKAIGDYREPGDRLENVRTAERYWAMLAIAATNAPSTYIFFTASNSVGLSICLTILQALGSISFMHDKTIPGMDHLLDMQHYIVPEPGYRKPYNPDRVEFGMATINALSLTLTILLWLEENQNISVGLKGILISTVIIRVGITATTQAFWGKNGNRFFHTCFPLVILIYGFSGRGTHNPDWLDYLG</sequence>
<gene>
    <name evidence="1" type="ORF">F4821DRAFT_252069</name>
</gene>